<keyword evidence="1 7" id="KW-0597">Phosphoprotein</keyword>
<feature type="domain" description="Sigma-54 factor interaction" evidence="8">
    <location>
        <begin position="139"/>
        <end position="368"/>
    </location>
</feature>
<evidence type="ECO:0000256" key="2">
    <source>
        <dbReference type="ARBA" id="ARBA00022741"/>
    </source>
</evidence>
<dbReference type="Pfam" id="PF25601">
    <property type="entry name" value="AAA_lid_14"/>
    <property type="match status" value="1"/>
</dbReference>
<dbReference type="GO" id="GO:0005524">
    <property type="term" value="F:ATP binding"/>
    <property type="evidence" value="ECO:0007669"/>
    <property type="project" value="UniProtKB-KW"/>
</dbReference>
<evidence type="ECO:0000256" key="6">
    <source>
        <dbReference type="ARBA" id="ARBA00023163"/>
    </source>
</evidence>
<dbReference type="InterPro" id="IPR027417">
    <property type="entry name" value="P-loop_NTPase"/>
</dbReference>
<dbReference type="PANTHER" id="PTHR32071">
    <property type="entry name" value="TRANSCRIPTIONAL REGULATORY PROTEIN"/>
    <property type="match status" value="1"/>
</dbReference>
<dbReference type="SUPFAM" id="SSF46689">
    <property type="entry name" value="Homeodomain-like"/>
    <property type="match status" value="1"/>
</dbReference>
<keyword evidence="3" id="KW-0067">ATP-binding</keyword>
<dbReference type="Pfam" id="PF02954">
    <property type="entry name" value="HTH_8"/>
    <property type="match status" value="1"/>
</dbReference>
<evidence type="ECO:0000256" key="3">
    <source>
        <dbReference type="ARBA" id="ARBA00022840"/>
    </source>
</evidence>
<proteinExistence type="predicted"/>
<dbReference type="Gene3D" id="3.40.50.300">
    <property type="entry name" value="P-loop containing nucleotide triphosphate hydrolases"/>
    <property type="match status" value="1"/>
</dbReference>
<dbReference type="InterPro" id="IPR058031">
    <property type="entry name" value="AAA_lid_NorR"/>
</dbReference>
<dbReference type="InterPro" id="IPR025944">
    <property type="entry name" value="Sigma_54_int_dom_CS"/>
</dbReference>
<evidence type="ECO:0000313" key="10">
    <source>
        <dbReference type="EMBL" id="TLD40808.1"/>
    </source>
</evidence>
<dbReference type="InterPro" id="IPR011006">
    <property type="entry name" value="CheY-like_superfamily"/>
</dbReference>
<dbReference type="PROSITE" id="PS50110">
    <property type="entry name" value="RESPONSE_REGULATORY"/>
    <property type="match status" value="1"/>
</dbReference>
<dbReference type="Gene3D" id="3.40.50.2300">
    <property type="match status" value="1"/>
</dbReference>
<name>A0A533Q834_9BACT</name>
<protein>
    <submittedName>
        <fullName evidence="10">Response regulator of zinc sigma-54-dependent two-component system</fullName>
    </submittedName>
</protein>
<dbReference type="SUPFAM" id="SSF52540">
    <property type="entry name" value="P-loop containing nucleoside triphosphate hydrolases"/>
    <property type="match status" value="1"/>
</dbReference>
<feature type="modified residue" description="4-aspartylphosphate" evidence="7">
    <location>
        <position position="49"/>
    </location>
</feature>
<dbReference type="InterPro" id="IPR003593">
    <property type="entry name" value="AAA+_ATPase"/>
</dbReference>
<organism evidence="10 11">
    <name type="scientific">Candidatus Jettenia ecosi</name>
    <dbReference type="NCBI Taxonomy" id="2494326"/>
    <lineage>
        <taxon>Bacteria</taxon>
        <taxon>Pseudomonadati</taxon>
        <taxon>Planctomycetota</taxon>
        <taxon>Candidatus Brocadiia</taxon>
        <taxon>Candidatus Brocadiales</taxon>
        <taxon>Candidatus Brocadiaceae</taxon>
        <taxon>Candidatus Jettenia</taxon>
    </lineage>
</organism>
<evidence type="ECO:0000259" key="8">
    <source>
        <dbReference type="PROSITE" id="PS50045"/>
    </source>
</evidence>
<dbReference type="PROSITE" id="PS00688">
    <property type="entry name" value="SIGMA54_INTERACT_3"/>
    <property type="match status" value="1"/>
</dbReference>
<dbReference type="GO" id="GO:0006355">
    <property type="term" value="P:regulation of DNA-templated transcription"/>
    <property type="evidence" value="ECO:0007669"/>
    <property type="project" value="InterPro"/>
</dbReference>
<dbReference type="InterPro" id="IPR002197">
    <property type="entry name" value="HTH_Fis"/>
</dbReference>
<dbReference type="Pfam" id="PF00158">
    <property type="entry name" value="Sigma54_activat"/>
    <property type="match status" value="1"/>
</dbReference>
<comment type="caution">
    <text evidence="10">The sequence shown here is derived from an EMBL/GenBank/DDBJ whole genome shotgun (WGS) entry which is preliminary data.</text>
</comment>
<dbReference type="SUPFAM" id="SSF52172">
    <property type="entry name" value="CheY-like"/>
    <property type="match status" value="1"/>
</dbReference>
<sequence>MLVVDDEKLMRISLEDKLVKEGYTVTSLPNAIEGLKLLQSTSFDAVITDLRLPKMDGIDFLKEVKRAYPDIVVILMTAYGSIENAVIAMKEGAYDYVTKPFSLEEVIIKLQKALKHKNMIAENTLLKQQVLSQYGYDNIIGKSEAMKQVFEIISTVSNRDTTILIQGESGTGKELIAGAVHYNSNRCDMPFVKLSCAALNREILESELFGHEKGSFTGAIKTRRGRFELADGGTIFLDDVDDIPLEMQVKLLRVLQEREFERVGGEDTIPVDVRVICATKKELKKLVQKGQFREDLYYRLNVVTIHLSPLRERKGDIPLLVNYFMKKYAIRQRVDVQSISQEALNLLLLYNWPGNIRELENVIEHAVAFCSSRTIIPKNLPINIVEGNAPSGIFPIELSAIDSIDLQETLGEAEKKLLIWAYQKTQGNQVRMSEILRIPRTTLQNKLARYNITKLYLSASEWAQ</sequence>
<keyword evidence="5" id="KW-0805">Transcription regulation</keyword>
<dbReference type="InterPro" id="IPR025662">
    <property type="entry name" value="Sigma_54_int_dom_ATP-bd_1"/>
</dbReference>
<dbReference type="FunFam" id="3.40.50.2300:FF:000018">
    <property type="entry name" value="DNA-binding transcriptional regulator NtrC"/>
    <property type="match status" value="1"/>
</dbReference>
<dbReference type="FunFam" id="3.40.50.300:FF:000006">
    <property type="entry name" value="DNA-binding transcriptional regulator NtrC"/>
    <property type="match status" value="1"/>
</dbReference>
<evidence type="ECO:0000256" key="7">
    <source>
        <dbReference type="PROSITE-ProRule" id="PRU00169"/>
    </source>
</evidence>
<evidence type="ECO:0000256" key="4">
    <source>
        <dbReference type="ARBA" id="ARBA00023012"/>
    </source>
</evidence>
<dbReference type="PROSITE" id="PS50045">
    <property type="entry name" value="SIGMA54_INTERACT_4"/>
    <property type="match status" value="1"/>
</dbReference>
<gene>
    <name evidence="10" type="ORF">JETT_2934</name>
</gene>
<keyword evidence="4" id="KW-0902">Two-component regulatory system</keyword>
<dbReference type="Pfam" id="PF00072">
    <property type="entry name" value="Response_reg"/>
    <property type="match status" value="1"/>
</dbReference>
<dbReference type="SMART" id="SM00382">
    <property type="entry name" value="AAA"/>
    <property type="match status" value="1"/>
</dbReference>
<evidence type="ECO:0000313" key="11">
    <source>
        <dbReference type="Proteomes" id="UP000319783"/>
    </source>
</evidence>
<dbReference type="GO" id="GO:0000160">
    <property type="term" value="P:phosphorelay signal transduction system"/>
    <property type="evidence" value="ECO:0007669"/>
    <property type="project" value="UniProtKB-KW"/>
</dbReference>
<dbReference type="PROSITE" id="PS00675">
    <property type="entry name" value="SIGMA54_INTERACT_1"/>
    <property type="match status" value="1"/>
</dbReference>
<evidence type="ECO:0000259" key="9">
    <source>
        <dbReference type="PROSITE" id="PS50110"/>
    </source>
</evidence>
<keyword evidence="2" id="KW-0547">Nucleotide-binding</keyword>
<dbReference type="InterPro" id="IPR001789">
    <property type="entry name" value="Sig_transdc_resp-reg_receiver"/>
</dbReference>
<dbReference type="Gene3D" id="1.10.8.60">
    <property type="match status" value="1"/>
</dbReference>
<evidence type="ECO:0000256" key="5">
    <source>
        <dbReference type="ARBA" id="ARBA00023015"/>
    </source>
</evidence>
<dbReference type="Gene3D" id="1.10.10.60">
    <property type="entry name" value="Homeodomain-like"/>
    <property type="match status" value="1"/>
</dbReference>
<dbReference type="InterPro" id="IPR002078">
    <property type="entry name" value="Sigma_54_int"/>
</dbReference>
<dbReference type="InterPro" id="IPR009057">
    <property type="entry name" value="Homeodomain-like_sf"/>
</dbReference>
<feature type="domain" description="Response regulatory" evidence="9">
    <location>
        <begin position="1"/>
        <end position="114"/>
    </location>
</feature>
<evidence type="ECO:0000256" key="1">
    <source>
        <dbReference type="ARBA" id="ARBA00022553"/>
    </source>
</evidence>
<keyword evidence="6" id="KW-0804">Transcription</keyword>
<dbReference type="GO" id="GO:0043565">
    <property type="term" value="F:sequence-specific DNA binding"/>
    <property type="evidence" value="ECO:0007669"/>
    <property type="project" value="InterPro"/>
</dbReference>
<reference evidence="10 11" key="1">
    <citation type="submission" date="2019-04" db="EMBL/GenBank/DDBJ databases">
        <title>Genome of a novel bacterium Candidatus Jettenia ecosi reconstructed from metagenome of an anammox bioreactor.</title>
        <authorList>
            <person name="Mardanov A.V."/>
            <person name="Beletsky A.V."/>
            <person name="Ravin N.V."/>
            <person name="Botchkova E.A."/>
            <person name="Litti Y.V."/>
            <person name="Nozhevnikova A.N."/>
        </authorList>
    </citation>
    <scope>NUCLEOTIDE SEQUENCE [LARGE SCALE GENOMIC DNA]</scope>
    <source>
        <strain evidence="10">J2</strain>
    </source>
</reference>
<dbReference type="EMBL" id="SULG01000079">
    <property type="protein sequence ID" value="TLD40808.1"/>
    <property type="molecule type" value="Genomic_DNA"/>
</dbReference>
<dbReference type="SMART" id="SM00448">
    <property type="entry name" value="REC"/>
    <property type="match status" value="1"/>
</dbReference>
<dbReference type="Proteomes" id="UP000319783">
    <property type="component" value="Unassembled WGS sequence"/>
</dbReference>
<dbReference type="CDD" id="cd00009">
    <property type="entry name" value="AAA"/>
    <property type="match status" value="1"/>
</dbReference>
<dbReference type="AlphaFoldDB" id="A0A533Q834"/>
<accession>A0A533Q834</accession>